<evidence type="ECO:0000256" key="2">
    <source>
        <dbReference type="ARBA" id="ARBA00022723"/>
    </source>
</evidence>
<name>A0A914PSG7_9BILA</name>
<dbReference type="PANTHER" id="PTHR43126:SF1">
    <property type="entry name" value="D-ALANYL-D-ALANINE DIPEPTIDASE"/>
    <property type="match status" value="1"/>
</dbReference>
<dbReference type="GO" id="GO:0071555">
    <property type="term" value="P:cell wall organization"/>
    <property type="evidence" value="ECO:0007669"/>
    <property type="project" value="UniProtKB-KW"/>
</dbReference>
<dbReference type="InterPro" id="IPR000755">
    <property type="entry name" value="A_A_dipeptidase"/>
</dbReference>
<evidence type="ECO:0000313" key="9">
    <source>
        <dbReference type="WBParaSite" id="PDA_v2.g17782.t1"/>
    </source>
</evidence>
<dbReference type="InterPro" id="IPR009045">
    <property type="entry name" value="Zn_M74/Hedgehog-like"/>
</dbReference>
<sequence length="233" mass="27228">MLNENNSTMPEDFVYLKDIDPTIMQNMMYYSEQNFVGERISGYKAPCAILTRGAALALKNVQSEVKKDGYSLIVFDAYRPAKASAYFQKWGSNFKDEKMKDKFYPYISKEEIFNGYLAKKSMHSCGSTVDLTIIPLNKTPNSNPKLIKRETKDGRIIPYFDDGTIDMFSNVDLLDPVSSHNCSNLIESKYLKRRQYLKKIMERNGFQAYSKEWWHYTLKNEPYKNQYFDFDIS</sequence>
<keyword evidence="3" id="KW-0378">Hydrolase</keyword>
<protein>
    <submittedName>
        <fullName evidence="9">D-Ala-D-Ala dipeptidase</fullName>
    </submittedName>
</protein>
<dbReference type="SUPFAM" id="SSF55166">
    <property type="entry name" value="Hedgehog/DD-peptidase"/>
    <property type="match status" value="1"/>
</dbReference>
<dbReference type="PIRSF" id="PIRSF026671">
    <property type="entry name" value="AA_dipeptidase"/>
    <property type="match status" value="1"/>
</dbReference>
<dbReference type="GO" id="GO:0008237">
    <property type="term" value="F:metallopeptidase activity"/>
    <property type="evidence" value="ECO:0007669"/>
    <property type="project" value="UniProtKB-KW"/>
</dbReference>
<dbReference type="AlphaFoldDB" id="A0A914PSG7"/>
<dbReference type="Pfam" id="PF01427">
    <property type="entry name" value="Peptidase_M15"/>
    <property type="match status" value="2"/>
</dbReference>
<evidence type="ECO:0000256" key="5">
    <source>
        <dbReference type="ARBA" id="ARBA00022997"/>
    </source>
</evidence>
<evidence type="ECO:0000256" key="6">
    <source>
        <dbReference type="ARBA" id="ARBA00023049"/>
    </source>
</evidence>
<dbReference type="Gene3D" id="3.30.1380.10">
    <property type="match status" value="1"/>
</dbReference>
<evidence type="ECO:0000256" key="3">
    <source>
        <dbReference type="ARBA" id="ARBA00022801"/>
    </source>
</evidence>
<dbReference type="GO" id="GO:0006508">
    <property type="term" value="P:proteolysis"/>
    <property type="evidence" value="ECO:0007669"/>
    <property type="project" value="UniProtKB-KW"/>
</dbReference>
<proteinExistence type="inferred from homology"/>
<dbReference type="Proteomes" id="UP000887578">
    <property type="component" value="Unplaced"/>
</dbReference>
<keyword evidence="7" id="KW-0961">Cell wall biogenesis/degradation</keyword>
<keyword evidence="5" id="KW-0224">Dipeptidase</keyword>
<accession>A0A914PSG7</accession>
<keyword evidence="6" id="KW-0482">Metalloprotease</keyword>
<dbReference type="WBParaSite" id="PDA_v2.g17782.t1">
    <property type="protein sequence ID" value="PDA_v2.g17782.t1"/>
    <property type="gene ID" value="PDA_v2.g17782"/>
</dbReference>
<organism evidence="8 9">
    <name type="scientific">Panagrolaimus davidi</name>
    <dbReference type="NCBI Taxonomy" id="227884"/>
    <lineage>
        <taxon>Eukaryota</taxon>
        <taxon>Metazoa</taxon>
        <taxon>Ecdysozoa</taxon>
        <taxon>Nematoda</taxon>
        <taxon>Chromadorea</taxon>
        <taxon>Rhabditida</taxon>
        <taxon>Tylenchina</taxon>
        <taxon>Panagrolaimomorpha</taxon>
        <taxon>Panagrolaimoidea</taxon>
        <taxon>Panagrolaimidae</taxon>
        <taxon>Panagrolaimus</taxon>
    </lineage>
</organism>
<dbReference type="HAMAP" id="MF_01924">
    <property type="entry name" value="A_A_dipeptidase"/>
    <property type="match status" value="1"/>
</dbReference>
<keyword evidence="1" id="KW-0645">Protease</keyword>
<reference evidence="9" key="1">
    <citation type="submission" date="2022-11" db="UniProtKB">
        <authorList>
            <consortium name="WormBaseParasite"/>
        </authorList>
    </citation>
    <scope>IDENTIFICATION</scope>
</reference>
<keyword evidence="4" id="KW-0862">Zinc</keyword>
<evidence type="ECO:0000256" key="1">
    <source>
        <dbReference type="ARBA" id="ARBA00022670"/>
    </source>
</evidence>
<evidence type="ECO:0000256" key="4">
    <source>
        <dbReference type="ARBA" id="ARBA00022833"/>
    </source>
</evidence>
<dbReference type="PANTHER" id="PTHR43126">
    <property type="entry name" value="D-ALANYL-D-ALANINE DIPEPTIDASE"/>
    <property type="match status" value="1"/>
</dbReference>
<dbReference type="GO" id="GO:0046872">
    <property type="term" value="F:metal ion binding"/>
    <property type="evidence" value="ECO:0007669"/>
    <property type="project" value="UniProtKB-KW"/>
</dbReference>
<dbReference type="CDD" id="cd14817">
    <property type="entry name" value="D-Ala-D-Ala_dipeptidase_VanX"/>
    <property type="match status" value="1"/>
</dbReference>
<evidence type="ECO:0000313" key="8">
    <source>
        <dbReference type="Proteomes" id="UP000887578"/>
    </source>
</evidence>
<dbReference type="GO" id="GO:0016805">
    <property type="term" value="F:dipeptidase activity"/>
    <property type="evidence" value="ECO:0007669"/>
    <property type="project" value="UniProtKB-KW"/>
</dbReference>
<evidence type="ECO:0000256" key="7">
    <source>
        <dbReference type="ARBA" id="ARBA00023316"/>
    </source>
</evidence>
<keyword evidence="8" id="KW-1185">Reference proteome</keyword>
<keyword evidence="2" id="KW-0479">Metal-binding</keyword>